<evidence type="ECO:0008006" key="3">
    <source>
        <dbReference type="Google" id="ProtNLM"/>
    </source>
</evidence>
<evidence type="ECO:0000313" key="2">
    <source>
        <dbReference type="Proteomes" id="UP000194161"/>
    </source>
</evidence>
<organism evidence="1 2">
    <name type="scientific">Bordetella genomosp. 13</name>
    <dbReference type="NCBI Taxonomy" id="463040"/>
    <lineage>
        <taxon>Bacteria</taxon>
        <taxon>Pseudomonadati</taxon>
        <taxon>Pseudomonadota</taxon>
        <taxon>Betaproteobacteria</taxon>
        <taxon>Burkholderiales</taxon>
        <taxon>Alcaligenaceae</taxon>
        <taxon>Bordetella</taxon>
    </lineage>
</organism>
<reference evidence="1 2" key="1">
    <citation type="submission" date="2017-05" db="EMBL/GenBank/DDBJ databases">
        <title>Complete and WGS of Bordetella genogroups.</title>
        <authorList>
            <person name="Spilker T."/>
            <person name="LiPuma J."/>
        </authorList>
    </citation>
    <scope>NUCLEOTIDE SEQUENCE [LARGE SCALE GENOMIC DNA]</scope>
    <source>
        <strain evidence="1 2">AU7206</strain>
    </source>
</reference>
<dbReference type="Proteomes" id="UP000194161">
    <property type="component" value="Chromosome"/>
</dbReference>
<evidence type="ECO:0000313" key="1">
    <source>
        <dbReference type="EMBL" id="ARP95236.1"/>
    </source>
</evidence>
<dbReference type="KEGG" id="bgm:CAL15_13090"/>
<accession>A0A1W6ZCW7</accession>
<keyword evidence="2" id="KW-1185">Reference proteome</keyword>
<protein>
    <recommendedName>
        <fullName evidence="3">DUF4148 domain-containing protein</fullName>
    </recommendedName>
</protein>
<proteinExistence type="predicted"/>
<gene>
    <name evidence="1" type="ORF">CAL15_13090</name>
</gene>
<dbReference type="EMBL" id="CP021111">
    <property type="protein sequence ID" value="ARP95236.1"/>
    <property type="molecule type" value="Genomic_DNA"/>
</dbReference>
<dbReference type="AlphaFoldDB" id="A0A1W6ZCW7"/>
<sequence length="123" mass="14001">MRLRALNPTIEVIDMKYFPSAILLTVATSAAWAAQAETWHPTNTEAGYEIHIEDKAGKSSETVRQELQAAKANKQTWFYSYRAQAEPFWLLKSEKTREQVRVERDTVTPKERARLAEIYAGGA</sequence>
<name>A0A1W6ZCW7_9BORD</name>